<proteinExistence type="predicted"/>
<evidence type="ECO:0000313" key="1">
    <source>
        <dbReference type="Proteomes" id="UP000095282"/>
    </source>
</evidence>
<dbReference type="Proteomes" id="UP000095282">
    <property type="component" value="Unplaced"/>
</dbReference>
<protein>
    <submittedName>
        <fullName evidence="2">DUF1604 domain-containing protein</fullName>
    </submittedName>
</protein>
<keyword evidence="1" id="KW-1185">Reference proteome</keyword>
<dbReference type="AlphaFoldDB" id="A0A1I7U2H3"/>
<evidence type="ECO:0000313" key="2">
    <source>
        <dbReference type="WBParaSite" id="Csp11.Scaffold629.g14185.t1"/>
    </source>
</evidence>
<reference evidence="2" key="1">
    <citation type="submission" date="2016-11" db="UniProtKB">
        <authorList>
            <consortium name="WormBaseParasite"/>
        </authorList>
    </citation>
    <scope>IDENTIFICATION</scope>
</reference>
<sequence length="87" mass="10813">MEMFKKEFGKESNHPSRWAAQSYWERKRKQFMDSQDLRYDDFTEDDTEITEDLDSENEKEIPRFYKLEDHLVDNFVMVKKKKKRKKI</sequence>
<dbReference type="WBParaSite" id="Csp11.Scaffold629.g14185.t1">
    <property type="protein sequence ID" value="Csp11.Scaffold629.g14185.t1"/>
    <property type="gene ID" value="Csp11.Scaffold629.g14185"/>
</dbReference>
<name>A0A1I7U2H3_9PELO</name>
<organism evidence="1 2">
    <name type="scientific">Caenorhabditis tropicalis</name>
    <dbReference type="NCBI Taxonomy" id="1561998"/>
    <lineage>
        <taxon>Eukaryota</taxon>
        <taxon>Metazoa</taxon>
        <taxon>Ecdysozoa</taxon>
        <taxon>Nematoda</taxon>
        <taxon>Chromadorea</taxon>
        <taxon>Rhabditida</taxon>
        <taxon>Rhabditina</taxon>
        <taxon>Rhabditomorpha</taxon>
        <taxon>Rhabditoidea</taxon>
        <taxon>Rhabditidae</taxon>
        <taxon>Peloderinae</taxon>
        <taxon>Caenorhabditis</taxon>
    </lineage>
</organism>
<dbReference type="eggNOG" id="ENOG502TKGP">
    <property type="taxonomic scope" value="Eukaryota"/>
</dbReference>
<accession>A0A1I7U2H3</accession>